<feature type="transmembrane region" description="Helical" evidence="2">
    <location>
        <begin position="127"/>
        <end position="147"/>
    </location>
</feature>
<name>A0AAU7YLT2_9RICK</name>
<dbReference type="EMBL" id="CP158587">
    <property type="protein sequence ID" value="XCA34334.1"/>
    <property type="molecule type" value="Genomic_DNA"/>
</dbReference>
<gene>
    <name evidence="3" type="ORF">ABS861_02770</name>
</gene>
<reference evidence="3" key="1">
    <citation type="submission" date="2024-06" db="EMBL/GenBank/DDBJ databases">
        <title>Genome assembly of the Oeneis chryxus ivallda.</title>
        <authorList>
            <person name="MacDonald Z."/>
            <person name="Shaffer H.B."/>
            <person name="Gillespie T."/>
            <person name="Marimuthu M.P.A."/>
            <person name="Nguyen O."/>
            <person name="Fairbairn C.W."/>
            <person name="Seligmann W.E."/>
            <person name="Escalona M."/>
            <person name="Miller C."/>
            <person name="Toffelmier E."/>
        </authorList>
    </citation>
    <scope>NUCLEOTIDE SEQUENCE</scope>
    <source>
        <strain evidence="3">CCGP_102_HBS-TG_Oc004</strain>
    </source>
</reference>
<sequence length="196" mass="22244">MLDFLCLKYLKDILTYPRYIPNSIKIELAELIEDVLELEGKKSVEEANDILKSKMTNKLKKDLRDTIRERYFFPSLAKAGLFLLINETPDEKIDKLKQLEKENKDLERAKEILKVKNEANKQLKEKATYIATASTGLAVGLVVYITLEHTTKLNMWLIVVIATVSAFLAGSLIMKPSSQVNETQKPQEVANESSIA</sequence>
<keyword evidence="2" id="KW-1133">Transmembrane helix</keyword>
<dbReference type="AlphaFoldDB" id="A0AAU7YLT2"/>
<proteinExistence type="predicted"/>
<keyword evidence="1" id="KW-0175">Coiled coil</keyword>
<accession>A0AAU7YLT2</accession>
<evidence type="ECO:0000313" key="3">
    <source>
        <dbReference type="EMBL" id="XCA34334.1"/>
    </source>
</evidence>
<keyword evidence="2" id="KW-0472">Membrane</keyword>
<evidence type="ECO:0000256" key="1">
    <source>
        <dbReference type="SAM" id="Coils"/>
    </source>
</evidence>
<protein>
    <submittedName>
        <fullName evidence="3">Uncharacterized protein</fullName>
    </submittedName>
</protein>
<feature type="transmembrane region" description="Helical" evidence="2">
    <location>
        <begin position="153"/>
        <end position="174"/>
    </location>
</feature>
<organism evidence="3">
    <name type="scientific">Wolbachia endosymbiont of Oeneis ivallda</name>
    <dbReference type="NCBI Taxonomy" id="3171168"/>
    <lineage>
        <taxon>Bacteria</taxon>
        <taxon>Pseudomonadati</taxon>
        <taxon>Pseudomonadota</taxon>
        <taxon>Alphaproteobacteria</taxon>
        <taxon>Rickettsiales</taxon>
        <taxon>Anaplasmataceae</taxon>
        <taxon>Wolbachieae</taxon>
        <taxon>Wolbachia</taxon>
    </lineage>
</organism>
<feature type="coiled-coil region" evidence="1">
    <location>
        <begin position="89"/>
        <end position="126"/>
    </location>
</feature>
<evidence type="ECO:0000256" key="2">
    <source>
        <dbReference type="SAM" id="Phobius"/>
    </source>
</evidence>
<keyword evidence="2" id="KW-0812">Transmembrane</keyword>